<dbReference type="InterPro" id="IPR011991">
    <property type="entry name" value="ArsR-like_HTH"/>
</dbReference>
<dbReference type="InterPro" id="IPR036388">
    <property type="entry name" value="WH-like_DNA-bd_sf"/>
</dbReference>
<keyword evidence="3" id="KW-0804">Transcription</keyword>
<keyword evidence="2" id="KW-0238">DNA-binding</keyword>
<name>A0A089HXK8_PAEDU</name>
<keyword evidence="1" id="KW-0805">Transcription regulation</keyword>
<evidence type="ECO:0000256" key="1">
    <source>
        <dbReference type="ARBA" id="ARBA00023015"/>
    </source>
</evidence>
<dbReference type="PRINTS" id="PR00778">
    <property type="entry name" value="HTHARSR"/>
</dbReference>
<dbReference type="NCBIfam" id="NF033788">
    <property type="entry name" value="HTH_metalloreg"/>
    <property type="match status" value="1"/>
</dbReference>
<reference evidence="5 6" key="1">
    <citation type="submission" date="2014-08" db="EMBL/GenBank/DDBJ databases">
        <title>Comparative genomics of the Paenibacillus odorifer group.</title>
        <authorList>
            <person name="den Bakker H.C."/>
            <person name="Tsai Y.-C."/>
            <person name="Martin N."/>
            <person name="Korlach J."/>
            <person name="Wiedmann M."/>
        </authorList>
    </citation>
    <scope>NUCLEOTIDE SEQUENCE [LARGE SCALE GENOMIC DNA]</scope>
    <source>
        <strain evidence="5 6">DSM 1735</strain>
    </source>
</reference>
<dbReference type="GO" id="GO:0003677">
    <property type="term" value="F:DNA binding"/>
    <property type="evidence" value="ECO:0007669"/>
    <property type="project" value="UniProtKB-KW"/>
</dbReference>
<dbReference type="STRING" id="44251.PDUR_26965"/>
<dbReference type="SUPFAM" id="SSF46785">
    <property type="entry name" value="Winged helix' DNA-binding domain"/>
    <property type="match status" value="1"/>
</dbReference>
<dbReference type="eggNOG" id="COG0640">
    <property type="taxonomic scope" value="Bacteria"/>
</dbReference>
<dbReference type="KEGG" id="pdu:PDUR_26965"/>
<dbReference type="InterPro" id="IPR051081">
    <property type="entry name" value="HTH_MetalResp_TranReg"/>
</dbReference>
<proteinExistence type="predicted"/>
<dbReference type="Gene3D" id="1.10.10.10">
    <property type="entry name" value="Winged helix-like DNA-binding domain superfamily/Winged helix DNA-binding domain"/>
    <property type="match status" value="1"/>
</dbReference>
<dbReference type="InterPro" id="IPR036390">
    <property type="entry name" value="WH_DNA-bd_sf"/>
</dbReference>
<dbReference type="GO" id="GO:0003700">
    <property type="term" value="F:DNA-binding transcription factor activity"/>
    <property type="evidence" value="ECO:0007669"/>
    <property type="project" value="InterPro"/>
</dbReference>
<dbReference type="OrthoDB" id="9799175at2"/>
<dbReference type="SMART" id="SM00418">
    <property type="entry name" value="HTH_ARSR"/>
    <property type="match status" value="1"/>
</dbReference>
<evidence type="ECO:0000256" key="2">
    <source>
        <dbReference type="ARBA" id="ARBA00023125"/>
    </source>
</evidence>
<protein>
    <submittedName>
        <fullName evidence="5">TrmB family transcriptional regulator</fullName>
    </submittedName>
</protein>
<dbReference type="PANTHER" id="PTHR33154">
    <property type="entry name" value="TRANSCRIPTIONAL REGULATOR, ARSR FAMILY"/>
    <property type="match status" value="1"/>
</dbReference>
<evidence type="ECO:0000259" key="4">
    <source>
        <dbReference type="PROSITE" id="PS50987"/>
    </source>
</evidence>
<dbReference type="EMBL" id="CP009288">
    <property type="protein sequence ID" value="AIQ15103.1"/>
    <property type="molecule type" value="Genomic_DNA"/>
</dbReference>
<dbReference type="Pfam" id="PF12840">
    <property type="entry name" value="HTH_20"/>
    <property type="match status" value="1"/>
</dbReference>
<sequence length="118" mass="13455">MNIMTFSALAEPNRLGMVELLRGGPLTVGEIADHLGLRQPQASKHLRVLLEAGLVEVEAVANRRNYRLRGEPFRALASWLDAYRSFWNERFDNLDIYLQKMQAEENMPQAGESEPKET</sequence>
<dbReference type="CDD" id="cd00090">
    <property type="entry name" value="HTH_ARSR"/>
    <property type="match status" value="1"/>
</dbReference>
<evidence type="ECO:0000313" key="5">
    <source>
        <dbReference type="EMBL" id="AIQ15103.1"/>
    </source>
</evidence>
<dbReference type="InterPro" id="IPR001845">
    <property type="entry name" value="HTH_ArsR_DNA-bd_dom"/>
</dbReference>
<dbReference type="PROSITE" id="PS50987">
    <property type="entry name" value="HTH_ARSR_2"/>
    <property type="match status" value="1"/>
</dbReference>
<keyword evidence="6" id="KW-1185">Reference proteome</keyword>
<accession>A0A089HXK8</accession>
<dbReference type="Proteomes" id="UP000029409">
    <property type="component" value="Chromosome"/>
</dbReference>
<dbReference type="AlphaFoldDB" id="A0A089HXK8"/>
<dbReference type="PANTHER" id="PTHR33154:SF33">
    <property type="entry name" value="TRANSCRIPTIONAL REPRESSOR SDPR"/>
    <property type="match status" value="1"/>
</dbReference>
<evidence type="ECO:0000313" key="6">
    <source>
        <dbReference type="Proteomes" id="UP000029409"/>
    </source>
</evidence>
<feature type="domain" description="HTH arsR-type" evidence="4">
    <location>
        <begin position="1"/>
        <end position="88"/>
    </location>
</feature>
<gene>
    <name evidence="5" type="ORF">PDUR_26965</name>
</gene>
<dbReference type="RefSeq" id="WP_042208778.1">
    <property type="nucleotide sequence ID" value="NZ_CP009288.1"/>
</dbReference>
<organism evidence="5 6">
    <name type="scientific">Paenibacillus durus</name>
    <name type="common">Paenibacillus azotofixans</name>
    <dbReference type="NCBI Taxonomy" id="44251"/>
    <lineage>
        <taxon>Bacteria</taxon>
        <taxon>Bacillati</taxon>
        <taxon>Bacillota</taxon>
        <taxon>Bacilli</taxon>
        <taxon>Bacillales</taxon>
        <taxon>Paenibacillaceae</taxon>
        <taxon>Paenibacillus</taxon>
    </lineage>
</organism>
<evidence type="ECO:0000256" key="3">
    <source>
        <dbReference type="ARBA" id="ARBA00023163"/>
    </source>
</evidence>